<dbReference type="Pfam" id="PF04324">
    <property type="entry name" value="Fer2_BFD"/>
    <property type="match status" value="1"/>
</dbReference>
<organism evidence="3 4">
    <name type="scientific">Parafannyhessea umbonata</name>
    <dbReference type="NCBI Taxonomy" id="604330"/>
    <lineage>
        <taxon>Bacteria</taxon>
        <taxon>Bacillati</taxon>
        <taxon>Actinomycetota</taxon>
        <taxon>Coriobacteriia</taxon>
        <taxon>Coriobacteriales</taxon>
        <taxon>Atopobiaceae</taxon>
        <taxon>Parafannyhessea</taxon>
    </lineage>
</organism>
<accession>A0A1H6JNJ1</accession>
<dbReference type="CDD" id="cd19946">
    <property type="entry name" value="GlpA-like_Fer2_BFD-like"/>
    <property type="match status" value="1"/>
</dbReference>
<reference evidence="3 4" key="1">
    <citation type="submission" date="2016-10" db="EMBL/GenBank/DDBJ databases">
        <authorList>
            <person name="Varghese N."/>
            <person name="Submissions S."/>
        </authorList>
    </citation>
    <scope>NUCLEOTIDE SEQUENCE [LARGE SCALE GENOMIC DNA]</scope>
    <source>
        <strain evidence="3 4">WCP15</strain>
    </source>
</reference>
<dbReference type="EMBL" id="FNWT01000007">
    <property type="protein sequence ID" value="SEH60746.1"/>
    <property type="molecule type" value="Genomic_DNA"/>
</dbReference>
<proteinExistence type="predicted"/>
<dbReference type="InterPro" id="IPR006076">
    <property type="entry name" value="FAD-dep_OxRdtase"/>
</dbReference>
<evidence type="ECO:0000313" key="4">
    <source>
        <dbReference type="Proteomes" id="UP000199135"/>
    </source>
</evidence>
<dbReference type="InterPro" id="IPR041854">
    <property type="entry name" value="BFD-like_2Fe2S-bd_dom_sf"/>
</dbReference>
<name>A0A1H6JNJ1_9ACTN</name>
<dbReference type="Proteomes" id="UP000199135">
    <property type="component" value="Unassembled WGS sequence"/>
</dbReference>
<dbReference type="InterPro" id="IPR052745">
    <property type="entry name" value="G3P_Oxidase/Oxidoreductase"/>
</dbReference>
<sequence length="489" mass="52236">MEDIIWDCVIVGAGASGCAAARELSRTDGRYLVLEAADDVGCGTSKANSAIVHAGFDAHPGTLMARLNVEGNALFPGLAQELDFAFMPVGSLVVCTCEDQRPALEALLERGRSNGVPGLRVVEKDELRRMEPNVSDAATCALWAPTAGICDPFGLVIALFENARQNGVGFSFGSRVESVEREGGLWLVHAGGGVVRSRCVVNAAGIYADQIHNMVSPHRMAIVPRRGEYELLDTSAGSHVRHTVFTLPTKMGKGVLVTPTVHGNLLVGPTADDVDDREGTQTTAAGLGAVRCRSALGVRDIPFREVIASFSGLRAHRPEHDFAIGELPEAPGFVDCAGIESPGLTACPAIGRMVASEVLRALARMGRARGPRPDFQPRRRGYVNLNCISPEEWNELIARDPSYGNIVCRCCLVSEGQIREACRRGARSVDAVKRRTGATMGRCQGGFCCPRIMQIISQEHPDIPFAMVTKKGGASRYLAGNTKEVAPHG</sequence>
<evidence type="ECO:0000259" key="2">
    <source>
        <dbReference type="Pfam" id="PF04324"/>
    </source>
</evidence>
<comment type="caution">
    <text evidence="3">The sequence shown here is derived from an EMBL/GenBank/DDBJ whole genome shotgun (WGS) entry which is preliminary data.</text>
</comment>
<dbReference type="Gene3D" id="3.50.50.60">
    <property type="entry name" value="FAD/NAD(P)-binding domain"/>
    <property type="match status" value="1"/>
</dbReference>
<dbReference type="Pfam" id="PF01266">
    <property type="entry name" value="DAO"/>
    <property type="match status" value="1"/>
</dbReference>
<dbReference type="RefSeq" id="WP_200802625.1">
    <property type="nucleotide sequence ID" value="NZ_FNWT01000007.1"/>
</dbReference>
<dbReference type="InterPro" id="IPR036188">
    <property type="entry name" value="FAD/NAD-bd_sf"/>
</dbReference>
<dbReference type="SUPFAM" id="SSF51905">
    <property type="entry name" value="FAD/NAD(P)-binding domain"/>
    <property type="match status" value="1"/>
</dbReference>
<feature type="domain" description="FAD dependent oxidoreductase" evidence="1">
    <location>
        <begin position="7"/>
        <end position="355"/>
    </location>
</feature>
<dbReference type="PANTHER" id="PTHR42720">
    <property type="entry name" value="GLYCEROL-3-PHOSPHATE DEHYDROGENASE"/>
    <property type="match status" value="1"/>
</dbReference>
<feature type="domain" description="BFD-like [2Fe-2S]-binding" evidence="2">
    <location>
        <begin position="406"/>
        <end position="457"/>
    </location>
</feature>
<keyword evidence="4" id="KW-1185">Reference proteome</keyword>
<dbReference type="Gene3D" id="3.30.9.10">
    <property type="entry name" value="D-Amino Acid Oxidase, subunit A, domain 2"/>
    <property type="match status" value="1"/>
</dbReference>
<dbReference type="PANTHER" id="PTHR42720:SF1">
    <property type="entry name" value="GLYCEROL 3-PHOSPHATE OXIDASE"/>
    <property type="match status" value="1"/>
</dbReference>
<dbReference type="Gene3D" id="1.10.10.1100">
    <property type="entry name" value="BFD-like [2Fe-2S]-binding domain"/>
    <property type="match status" value="1"/>
</dbReference>
<dbReference type="InterPro" id="IPR007419">
    <property type="entry name" value="BFD-like_2Fe2S-bd_dom"/>
</dbReference>
<evidence type="ECO:0000313" key="3">
    <source>
        <dbReference type="EMBL" id="SEH60746.1"/>
    </source>
</evidence>
<evidence type="ECO:0000259" key="1">
    <source>
        <dbReference type="Pfam" id="PF01266"/>
    </source>
</evidence>
<gene>
    <name evidence="3" type="ORF">SAMN05216447_10728</name>
</gene>
<protein>
    <submittedName>
        <fullName evidence="3">Glycerol-3-phosphate dehydrogenase</fullName>
    </submittedName>
</protein>